<feature type="transmembrane region" description="Helical" evidence="1">
    <location>
        <begin position="38"/>
        <end position="60"/>
    </location>
</feature>
<dbReference type="Proteomes" id="UP000430692">
    <property type="component" value="Unassembled WGS sequence"/>
</dbReference>
<feature type="transmembrane region" description="Helical" evidence="1">
    <location>
        <begin position="167"/>
        <end position="186"/>
    </location>
</feature>
<name>A0A6I4VZE6_9BACL</name>
<protein>
    <submittedName>
        <fullName evidence="2">Uncharacterized protein</fullName>
    </submittedName>
</protein>
<comment type="caution">
    <text evidence="2">The sequence shown here is derived from an EMBL/GenBank/DDBJ whole genome shotgun (WGS) entry which is preliminary data.</text>
</comment>
<dbReference type="EMBL" id="WUUL01000004">
    <property type="protein sequence ID" value="MXQ53472.1"/>
    <property type="molecule type" value="Genomic_DNA"/>
</dbReference>
<keyword evidence="1" id="KW-0812">Transmembrane</keyword>
<evidence type="ECO:0000256" key="1">
    <source>
        <dbReference type="SAM" id="Phobius"/>
    </source>
</evidence>
<evidence type="ECO:0000313" key="3">
    <source>
        <dbReference type="Proteomes" id="UP000430692"/>
    </source>
</evidence>
<feature type="transmembrane region" description="Helical" evidence="1">
    <location>
        <begin position="111"/>
        <end position="135"/>
    </location>
</feature>
<keyword evidence="3" id="KW-1185">Reference proteome</keyword>
<gene>
    <name evidence="2" type="ORF">GSM42_06970</name>
</gene>
<organism evidence="2 3">
    <name type="scientific">Shimazuella alba</name>
    <dbReference type="NCBI Taxonomy" id="2690964"/>
    <lineage>
        <taxon>Bacteria</taxon>
        <taxon>Bacillati</taxon>
        <taxon>Bacillota</taxon>
        <taxon>Bacilli</taxon>
        <taxon>Bacillales</taxon>
        <taxon>Thermoactinomycetaceae</taxon>
        <taxon>Shimazuella</taxon>
    </lineage>
</organism>
<sequence length="219" mass="23927">MLGPLLLFIGVTLRCPFDFFFPYQLTAYQDHSTLMVASYSTFIAGNILMWPAVLTLVQLISKRNPNWAFWGGMFTIFGLFARTFHAGVDHLAFQLVHIQNSTLATKVIGDAYGAFHIFSTFNLAIMFGWIILAIGAYLSRTLNIYCAIALGLMSGLPIGVLKGTSPFSFVATIGLCIALLPLGFKVLQDGPKPATRSVLSWSIGTILLIGIFYLFGQAG</sequence>
<feature type="transmembrane region" description="Helical" evidence="1">
    <location>
        <begin position="142"/>
        <end position="161"/>
    </location>
</feature>
<accession>A0A6I4VZE6</accession>
<reference evidence="2 3" key="1">
    <citation type="submission" date="2019-12" db="EMBL/GenBank/DDBJ databases">
        <title>Whole-genome analyses of novel actinobacteria.</title>
        <authorList>
            <person name="Sahin N."/>
            <person name="Saygin H."/>
        </authorList>
    </citation>
    <scope>NUCLEOTIDE SEQUENCE [LARGE SCALE GENOMIC DNA]</scope>
    <source>
        <strain evidence="2 3">KC615</strain>
    </source>
</reference>
<feature type="transmembrane region" description="Helical" evidence="1">
    <location>
        <begin position="67"/>
        <end position="85"/>
    </location>
</feature>
<dbReference type="AlphaFoldDB" id="A0A6I4VZE6"/>
<keyword evidence="1" id="KW-0472">Membrane</keyword>
<feature type="transmembrane region" description="Helical" evidence="1">
    <location>
        <begin position="198"/>
        <end position="216"/>
    </location>
</feature>
<evidence type="ECO:0000313" key="2">
    <source>
        <dbReference type="EMBL" id="MXQ53472.1"/>
    </source>
</evidence>
<keyword evidence="1" id="KW-1133">Transmembrane helix</keyword>
<proteinExistence type="predicted"/>